<sequence>MTEFDRRITTPPLIDPEYGPIELTEEYLWHMQTLIHPTAVLEQAGYILHQLSATDLERKKRCFKCHRVLPAKKQKPGYLPKTQVNNGGHSSKPKDESSGKSQLQKSACKFHPGSVSQRKWTCCNGNTFAPPCTGNDQHTPRFYAPGELAKDWQFFHTPESKAEPVAAVVLDCEMGTNVYGDSELIRISVVEYFSRVVLLDSLVWPDIKMQHYNTRFSGVTRQAMISAKQTGKCIVGRANVRKRLWKFIGPETIVIGHATHGDLNSLRWIHPMLIDTLIIETQNRPPPPEKEAEEGEGESAIAAVAISADGDEDGDALQKRGDGEGQEDTNKTPKKKGGLSLKALSLQRLDRVIQVKGQGHDSLEDAIATRDILHWNVIKAWNDERQEYFAQATTDT</sequence>
<comment type="caution">
    <text evidence="8">The sequence shown here is derived from an EMBL/GenBank/DDBJ whole genome shotgun (WGS) entry which is preliminary data.</text>
</comment>
<dbReference type="Proteomes" id="UP001338125">
    <property type="component" value="Unassembled WGS sequence"/>
</dbReference>
<feature type="region of interest" description="Disordered" evidence="6">
    <location>
        <begin position="312"/>
        <end position="338"/>
    </location>
</feature>
<evidence type="ECO:0000256" key="3">
    <source>
        <dbReference type="ARBA" id="ARBA00022801"/>
    </source>
</evidence>
<dbReference type="SMART" id="SM00479">
    <property type="entry name" value="EXOIII"/>
    <property type="match status" value="1"/>
</dbReference>
<dbReference type="GO" id="GO:0004527">
    <property type="term" value="F:exonuclease activity"/>
    <property type="evidence" value="ECO:0007669"/>
    <property type="project" value="UniProtKB-KW"/>
</dbReference>
<dbReference type="PANTHER" id="PTHR12801:SF45">
    <property type="entry name" value="RNA EXONUCLEASE 4"/>
    <property type="match status" value="1"/>
</dbReference>
<dbReference type="EMBL" id="JAVFKD010000004">
    <property type="protein sequence ID" value="KAK5995758.1"/>
    <property type="molecule type" value="Genomic_DNA"/>
</dbReference>
<keyword evidence="4 8" id="KW-0269">Exonuclease</keyword>
<keyword evidence="3" id="KW-0378">Hydrolase</keyword>
<name>A0ABR0SUB3_9HYPO</name>
<evidence type="ECO:0000313" key="8">
    <source>
        <dbReference type="EMBL" id="KAK5995758.1"/>
    </source>
</evidence>
<keyword evidence="2" id="KW-0540">Nuclease</keyword>
<dbReference type="InterPro" id="IPR013520">
    <property type="entry name" value="Ribonucl_H"/>
</dbReference>
<feature type="region of interest" description="Disordered" evidence="6">
    <location>
        <begin position="76"/>
        <end position="103"/>
    </location>
</feature>
<evidence type="ECO:0000256" key="4">
    <source>
        <dbReference type="ARBA" id="ARBA00022839"/>
    </source>
</evidence>
<keyword evidence="1" id="KW-0698">rRNA processing</keyword>
<feature type="domain" description="Exonuclease" evidence="7">
    <location>
        <begin position="166"/>
        <end position="382"/>
    </location>
</feature>
<organism evidence="8 9">
    <name type="scientific">Cladobotryum mycophilum</name>
    <dbReference type="NCBI Taxonomy" id="491253"/>
    <lineage>
        <taxon>Eukaryota</taxon>
        <taxon>Fungi</taxon>
        <taxon>Dikarya</taxon>
        <taxon>Ascomycota</taxon>
        <taxon>Pezizomycotina</taxon>
        <taxon>Sordariomycetes</taxon>
        <taxon>Hypocreomycetidae</taxon>
        <taxon>Hypocreales</taxon>
        <taxon>Hypocreaceae</taxon>
        <taxon>Cladobotryum</taxon>
    </lineage>
</organism>
<dbReference type="CDD" id="cd06137">
    <property type="entry name" value="DEDDh_RNase"/>
    <property type="match status" value="1"/>
</dbReference>
<dbReference type="SUPFAM" id="SSF53098">
    <property type="entry name" value="Ribonuclease H-like"/>
    <property type="match status" value="1"/>
</dbReference>
<protein>
    <submittedName>
        <fullName evidence="8">RNA exonuclease 3</fullName>
    </submittedName>
</protein>
<reference evidence="8 9" key="1">
    <citation type="submission" date="2024-01" db="EMBL/GenBank/DDBJ databases">
        <title>Complete genome of Cladobotryum mycophilum ATHUM6906.</title>
        <authorList>
            <person name="Christinaki A.C."/>
            <person name="Myridakis A.I."/>
            <person name="Kouvelis V.N."/>
        </authorList>
    </citation>
    <scope>NUCLEOTIDE SEQUENCE [LARGE SCALE GENOMIC DNA]</scope>
    <source>
        <strain evidence="8 9">ATHUM6906</strain>
    </source>
</reference>
<feature type="compositionally biased region" description="Basic and acidic residues" evidence="6">
    <location>
        <begin position="316"/>
        <end position="331"/>
    </location>
</feature>
<dbReference type="InterPro" id="IPR036397">
    <property type="entry name" value="RNaseH_sf"/>
</dbReference>
<dbReference type="InterPro" id="IPR047021">
    <property type="entry name" value="REXO1/3/4-like"/>
</dbReference>
<proteinExistence type="predicted"/>
<evidence type="ECO:0000259" key="7">
    <source>
        <dbReference type="SMART" id="SM00479"/>
    </source>
</evidence>
<keyword evidence="9" id="KW-1185">Reference proteome</keyword>
<evidence type="ECO:0000256" key="5">
    <source>
        <dbReference type="ARBA" id="ARBA00025599"/>
    </source>
</evidence>
<dbReference type="InterPro" id="IPR012337">
    <property type="entry name" value="RNaseH-like_sf"/>
</dbReference>
<evidence type="ECO:0000256" key="1">
    <source>
        <dbReference type="ARBA" id="ARBA00022552"/>
    </source>
</evidence>
<accession>A0ABR0SUB3</accession>
<evidence type="ECO:0000256" key="2">
    <source>
        <dbReference type="ARBA" id="ARBA00022722"/>
    </source>
</evidence>
<comment type="function">
    <text evidence="5">Exoribonuclease involved in ribosome biosynthesis. Involved in the processing of ITS1, the internal transcribed spacer localized between the 18S and 5.8S rRNAs.</text>
</comment>
<evidence type="ECO:0000256" key="6">
    <source>
        <dbReference type="SAM" id="MobiDB-lite"/>
    </source>
</evidence>
<dbReference type="Gene3D" id="3.30.420.10">
    <property type="entry name" value="Ribonuclease H-like superfamily/Ribonuclease H"/>
    <property type="match status" value="1"/>
</dbReference>
<evidence type="ECO:0000313" key="9">
    <source>
        <dbReference type="Proteomes" id="UP001338125"/>
    </source>
</evidence>
<gene>
    <name evidence="8" type="ORF">PT974_04176</name>
</gene>
<dbReference type="PANTHER" id="PTHR12801">
    <property type="entry name" value="RNA EXONUCLEASE REXO1 / RECO3 FAMILY MEMBER-RELATED"/>
    <property type="match status" value="1"/>
</dbReference>